<gene>
    <name evidence="1" type="ORF">DSO57_1002026</name>
</gene>
<comment type="caution">
    <text evidence="1">The sequence shown here is derived from an EMBL/GenBank/DDBJ whole genome shotgun (WGS) entry which is preliminary data.</text>
</comment>
<protein>
    <submittedName>
        <fullName evidence="1">Uncharacterized protein</fullName>
    </submittedName>
</protein>
<evidence type="ECO:0000313" key="2">
    <source>
        <dbReference type="Proteomes" id="UP001165960"/>
    </source>
</evidence>
<name>A0ACC2SB94_9FUNG</name>
<evidence type="ECO:0000313" key="1">
    <source>
        <dbReference type="EMBL" id="KAJ9059447.1"/>
    </source>
</evidence>
<sequence>MTPPLTLRPEHPQESVATSESTSTQIFGVLYITLTDLIDSMVPTSRPWAILGKSLSYIVKLAPILWWALPYGPAGCPPASSQEPTIGWIPDIYPNLLWYYLTYTTLPPLRRFALVAHLIAMSMVGIPVGSPLSEFNFEAFSIPLGNCSLIDGSLAASQTRSSTIPLGWASYRRTSL</sequence>
<accession>A0ACC2SB94</accession>
<dbReference type="EMBL" id="QTSX02005684">
    <property type="protein sequence ID" value="KAJ9059447.1"/>
    <property type="molecule type" value="Genomic_DNA"/>
</dbReference>
<reference evidence="1" key="1">
    <citation type="submission" date="2022-04" db="EMBL/GenBank/DDBJ databases">
        <title>Genome of the entomopathogenic fungus Entomophthora muscae.</title>
        <authorList>
            <person name="Elya C."/>
            <person name="Lovett B.R."/>
            <person name="Lee E."/>
            <person name="Macias A.M."/>
            <person name="Hajek A.E."/>
            <person name="De Bivort B.L."/>
            <person name="Kasson M.T."/>
            <person name="De Fine Licht H.H."/>
            <person name="Stajich J.E."/>
        </authorList>
    </citation>
    <scope>NUCLEOTIDE SEQUENCE</scope>
    <source>
        <strain evidence="1">Berkeley</strain>
    </source>
</reference>
<proteinExistence type="predicted"/>
<dbReference type="Proteomes" id="UP001165960">
    <property type="component" value="Unassembled WGS sequence"/>
</dbReference>
<keyword evidence="2" id="KW-1185">Reference proteome</keyword>
<organism evidence="1 2">
    <name type="scientific">Entomophthora muscae</name>
    <dbReference type="NCBI Taxonomy" id="34485"/>
    <lineage>
        <taxon>Eukaryota</taxon>
        <taxon>Fungi</taxon>
        <taxon>Fungi incertae sedis</taxon>
        <taxon>Zoopagomycota</taxon>
        <taxon>Entomophthoromycotina</taxon>
        <taxon>Entomophthoromycetes</taxon>
        <taxon>Entomophthorales</taxon>
        <taxon>Entomophthoraceae</taxon>
        <taxon>Entomophthora</taxon>
    </lineage>
</organism>